<proteinExistence type="predicted"/>
<evidence type="ECO:0000313" key="2">
    <source>
        <dbReference type="EMBL" id="MPN08847.1"/>
    </source>
</evidence>
<protein>
    <submittedName>
        <fullName evidence="2">Uncharacterized protein</fullName>
    </submittedName>
</protein>
<accession>A0A645F3V9</accession>
<dbReference type="EMBL" id="VSSQ01054937">
    <property type="protein sequence ID" value="MPN08847.1"/>
    <property type="molecule type" value="Genomic_DNA"/>
</dbReference>
<name>A0A645F3V9_9ZZZZ</name>
<feature type="transmembrane region" description="Helical" evidence="1">
    <location>
        <begin position="25"/>
        <end position="48"/>
    </location>
</feature>
<sequence length="118" mass="13364">MEKIIEQDRRSEKDKTTKKIIPAGLFYRCVAAVVDLAIAAFVGGIFLIGAQAVMNQTPIVQSNRQEITKYSIDSGLFHYKDDDPAKEVIPFTDSTNYKDYETILVNYYTNYKVNGCPE</sequence>
<evidence type="ECO:0000256" key="1">
    <source>
        <dbReference type="SAM" id="Phobius"/>
    </source>
</evidence>
<keyword evidence="1" id="KW-1133">Transmembrane helix</keyword>
<reference evidence="2" key="1">
    <citation type="submission" date="2019-08" db="EMBL/GenBank/DDBJ databases">
        <authorList>
            <person name="Kucharzyk K."/>
            <person name="Murdoch R.W."/>
            <person name="Higgins S."/>
            <person name="Loffler F."/>
        </authorList>
    </citation>
    <scope>NUCLEOTIDE SEQUENCE</scope>
</reference>
<comment type="caution">
    <text evidence="2">The sequence shown here is derived from an EMBL/GenBank/DDBJ whole genome shotgun (WGS) entry which is preliminary data.</text>
</comment>
<gene>
    <name evidence="2" type="ORF">SDC9_156133</name>
</gene>
<keyword evidence="1" id="KW-0472">Membrane</keyword>
<organism evidence="2">
    <name type="scientific">bioreactor metagenome</name>
    <dbReference type="NCBI Taxonomy" id="1076179"/>
    <lineage>
        <taxon>unclassified sequences</taxon>
        <taxon>metagenomes</taxon>
        <taxon>ecological metagenomes</taxon>
    </lineage>
</organism>
<dbReference type="AlphaFoldDB" id="A0A645F3V9"/>
<keyword evidence="1" id="KW-0812">Transmembrane</keyword>